<dbReference type="PANTHER" id="PTHR35894:SF1">
    <property type="entry name" value="PHOSPHORIBULOKINASE _ URIDINE KINASE FAMILY"/>
    <property type="match status" value="1"/>
</dbReference>
<gene>
    <name evidence="1" type="ORF">SAMN05216175_10570</name>
</gene>
<dbReference type="AlphaFoldDB" id="A0A1I2QSW3"/>
<dbReference type="SUPFAM" id="SSF52540">
    <property type="entry name" value="P-loop containing nucleoside triphosphate hydrolases"/>
    <property type="match status" value="1"/>
</dbReference>
<proteinExistence type="predicted"/>
<dbReference type="Pfam" id="PF05621">
    <property type="entry name" value="TniB"/>
    <property type="match status" value="1"/>
</dbReference>
<dbReference type="InterPro" id="IPR027417">
    <property type="entry name" value="P-loop_NTPase"/>
</dbReference>
<evidence type="ECO:0000313" key="2">
    <source>
        <dbReference type="Proteomes" id="UP000198623"/>
    </source>
</evidence>
<protein>
    <submittedName>
        <fullName evidence="1">TniB protein</fullName>
    </submittedName>
</protein>
<dbReference type="InterPro" id="IPR008868">
    <property type="entry name" value="TniB"/>
</dbReference>
<dbReference type="EMBL" id="FOOU01000005">
    <property type="protein sequence ID" value="SFG30339.1"/>
    <property type="molecule type" value="Genomic_DNA"/>
</dbReference>
<dbReference type="RefSeq" id="WP_177201130.1">
    <property type="nucleotide sequence ID" value="NZ_FOOU01000005.1"/>
</dbReference>
<keyword evidence="2" id="KW-1185">Reference proteome</keyword>
<reference evidence="2" key="1">
    <citation type="submission" date="2016-10" db="EMBL/GenBank/DDBJ databases">
        <authorList>
            <person name="Varghese N."/>
            <person name="Submissions S."/>
        </authorList>
    </citation>
    <scope>NUCLEOTIDE SEQUENCE [LARGE SCALE GENOMIC DNA]</scope>
    <source>
        <strain evidence="2">CGMCC 1.10971</strain>
    </source>
</reference>
<organism evidence="1 2">
    <name type="scientific">Neptunomonas qingdaonensis</name>
    <dbReference type="NCBI Taxonomy" id="1045558"/>
    <lineage>
        <taxon>Bacteria</taxon>
        <taxon>Pseudomonadati</taxon>
        <taxon>Pseudomonadota</taxon>
        <taxon>Gammaproteobacteria</taxon>
        <taxon>Oceanospirillales</taxon>
        <taxon>Oceanospirillaceae</taxon>
        <taxon>Neptunomonas</taxon>
    </lineage>
</organism>
<dbReference type="STRING" id="1045558.SAMN05216175_10570"/>
<sequence length="307" mass="34572">MSNLTLAMKNKPETINFEEGTVEHPLFEQALMAINSIHRTHSSNAKGMILTGEPGLGKTRLIQHYRDLVGRINDDIRDYRTVLIVETPAIRRVRDFYEAMLDALGESDPSAGTNGAKKDRIKRLFDTQGVELVVFDEAHNLLPGRGEGLTSTIANTIKMLMNLLKRPMIMAGEPDTVILKNDHPAIKSRFSGVFTMAAMNCSTPEDIKYFQNYLKEIELLMVVPTIPLNGEIMVLRMYLATGGIPREIRKLIVSTMEFSDLSQRLTLENYALGFDIEGSNPLGLKFNPFRAQMRKVRNYLANKAKKL</sequence>
<dbReference type="Proteomes" id="UP000198623">
    <property type="component" value="Unassembled WGS sequence"/>
</dbReference>
<dbReference type="Gene3D" id="3.40.50.300">
    <property type="entry name" value="P-loop containing nucleotide triphosphate hydrolases"/>
    <property type="match status" value="1"/>
</dbReference>
<dbReference type="PANTHER" id="PTHR35894">
    <property type="entry name" value="GENERAL SECRETION PATHWAY PROTEIN A-RELATED"/>
    <property type="match status" value="1"/>
</dbReference>
<evidence type="ECO:0000313" key="1">
    <source>
        <dbReference type="EMBL" id="SFG30339.1"/>
    </source>
</evidence>
<name>A0A1I2QSW3_9GAMM</name>
<accession>A0A1I2QSW3</accession>
<dbReference type="InterPro" id="IPR052026">
    <property type="entry name" value="ExeA_AAA_ATPase_DNA-bind"/>
</dbReference>